<dbReference type="SUPFAM" id="SSF81383">
    <property type="entry name" value="F-box domain"/>
    <property type="match status" value="1"/>
</dbReference>
<dbReference type="InterPro" id="IPR036322">
    <property type="entry name" value="WD40_repeat_dom_sf"/>
</dbReference>
<dbReference type="InParanoid" id="A0A090M9B7"/>
<dbReference type="RefSeq" id="XP_003080365.2">
    <property type="nucleotide sequence ID" value="XM_003080317.2"/>
</dbReference>
<keyword evidence="3" id="KW-1185">Reference proteome</keyword>
<feature type="region of interest" description="Disordered" evidence="1">
    <location>
        <begin position="657"/>
        <end position="691"/>
    </location>
</feature>
<evidence type="ECO:0000313" key="3">
    <source>
        <dbReference type="Proteomes" id="UP000009170"/>
    </source>
</evidence>
<name>A0A090M9B7_OSTTA</name>
<dbReference type="OrthoDB" id="10421778at2759"/>
<protein>
    <submittedName>
        <fullName evidence="2">Serine/threonine-protein kinase, active site</fullName>
    </submittedName>
</protein>
<dbReference type="GeneID" id="9837288"/>
<evidence type="ECO:0000313" key="2">
    <source>
        <dbReference type="EMBL" id="CEF98744.1"/>
    </source>
</evidence>
<accession>A0A090M9B7</accession>
<gene>
    <name evidence="2" type="ORF">OT_ostta07g02730</name>
</gene>
<dbReference type="AlphaFoldDB" id="A0A090M9B7"/>
<proteinExistence type="predicted"/>
<evidence type="ECO:0000256" key="1">
    <source>
        <dbReference type="SAM" id="MobiDB-lite"/>
    </source>
</evidence>
<sequence length="691" mass="76056">MPRGRSRAKRSESSSASDDEDDRNASPEQLASSPSLKYVPGSTGKQARARAKLLRDAPRRRREEADGRRSARRRSPSLSGSVDGDAQSEVSAQSSKKERDELARLRALLERAALSERDAERVRVELRRERTDDDRVDKLDAETFVSRVRANEASLRDAVRVTSSESTVWPTGRRGERRGGATNASEVEKRPVEAFDALPQEVWARVFGMLSFRDSVRLAATCKSLWVLSQREHVRDALCESMFGKPRASSEIKDSELVSSFLSSERWFGDLRTGEVSTPKPVHFGVGPSFVRGLIADETTVTSFDREKVKIWYHGAGIRGDDDAGGRLATLMVEKRSTATRGLTALAVNQSSIVCGDDGGRLRIWDSDTLEYMQKRAHAIPDDRAISALCGIPATSLVVCASAMHPSLEIWDTDEAASVTSVSLRDLISDERAHGVTCMGMFGGNSYGRLRSHVAATSRMWVGSTFQKVVGVDLNRAAFVDTLSLPESYENAEINALSVNGPLITAVVKDIGAVMWDRRGMPQEQIVAIFESPFATFEGVSEQSSCVDLEDFALFMSNPGDAGVALFDVRKTFGPPRKTERWLSTACTHPPVSILRPRRRTRGFSEEVSVGCFARVPGAPGAVIVAPDSANSEARCSIFSHKNELLTNEEIDSMTAAEMEDSWRSRRARKGKPPVPKTRGRHPKRPGLYHQ</sequence>
<feature type="compositionally biased region" description="Basic residues" evidence="1">
    <location>
        <begin position="665"/>
        <end position="691"/>
    </location>
</feature>
<dbReference type="GO" id="GO:0016301">
    <property type="term" value="F:kinase activity"/>
    <property type="evidence" value="ECO:0007669"/>
    <property type="project" value="UniProtKB-KW"/>
</dbReference>
<dbReference type="EMBL" id="CAID01000007">
    <property type="protein sequence ID" value="CEF98744.1"/>
    <property type="molecule type" value="Genomic_DNA"/>
</dbReference>
<keyword evidence="2" id="KW-0808">Transferase</keyword>
<dbReference type="KEGG" id="ota:OT_ostta07g02730"/>
<organism evidence="2 3">
    <name type="scientific">Ostreococcus tauri</name>
    <name type="common">Marine green alga</name>
    <dbReference type="NCBI Taxonomy" id="70448"/>
    <lineage>
        <taxon>Eukaryota</taxon>
        <taxon>Viridiplantae</taxon>
        <taxon>Chlorophyta</taxon>
        <taxon>Mamiellophyceae</taxon>
        <taxon>Mamiellales</taxon>
        <taxon>Bathycoccaceae</taxon>
        <taxon>Ostreococcus</taxon>
    </lineage>
</organism>
<feature type="compositionally biased region" description="Basic and acidic residues" evidence="1">
    <location>
        <begin position="53"/>
        <end position="69"/>
    </location>
</feature>
<keyword evidence="2" id="KW-0418">Kinase</keyword>
<dbReference type="InterPro" id="IPR015943">
    <property type="entry name" value="WD40/YVTN_repeat-like_dom_sf"/>
</dbReference>
<feature type="region of interest" description="Disordered" evidence="1">
    <location>
        <begin position="166"/>
        <end position="188"/>
    </location>
</feature>
<dbReference type="Gene3D" id="2.130.10.10">
    <property type="entry name" value="YVTN repeat-like/Quinoprotein amine dehydrogenase"/>
    <property type="match status" value="1"/>
</dbReference>
<dbReference type="Proteomes" id="UP000009170">
    <property type="component" value="Unassembled WGS sequence"/>
</dbReference>
<feature type="region of interest" description="Disordered" evidence="1">
    <location>
        <begin position="1"/>
        <end position="99"/>
    </location>
</feature>
<dbReference type="STRING" id="70448.A0A090M9B7"/>
<comment type="caution">
    <text evidence="2">The sequence shown here is derived from an EMBL/GenBank/DDBJ whole genome shotgun (WGS) entry which is preliminary data.</text>
</comment>
<reference evidence="2 3" key="2">
    <citation type="journal article" date="2014" name="BMC Genomics">
        <title>An improved genome of the model marine alga Ostreococcus tauri unfolds by assessing Illumina de novo assemblies.</title>
        <authorList>
            <person name="Blanc-Mathieu R."/>
            <person name="Verhelst B."/>
            <person name="Derelle E."/>
            <person name="Rombauts S."/>
            <person name="Bouget F.Y."/>
            <person name="Carre I."/>
            <person name="Chateau A."/>
            <person name="Eyre-Walker A."/>
            <person name="Grimsley N."/>
            <person name="Moreau H."/>
            <person name="Piegu B."/>
            <person name="Rivals E."/>
            <person name="Schackwitz W."/>
            <person name="Van de Peer Y."/>
            <person name="Piganeau G."/>
        </authorList>
    </citation>
    <scope>NUCLEOTIDE SEQUENCE [LARGE SCALE GENOMIC DNA]</scope>
    <source>
        <strain evidence="3">OTTH 0595 / CCAP 157/2 / RCC745</strain>
    </source>
</reference>
<dbReference type="SUPFAM" id="SSF50978">
    <property type="entry name" value="WD40 repeat-like"/>
    <property type="match status" value="1"/>
</dbReference>
<dbReference type="InterPro" id="IPR036047">
    <property type="entry name" value="F-box-like_dom_sf"/>
</dbReference>
<reference evidence="3" key="1">
    <citation type="journal article" date="2006" name="Proc. Natl. Acad. Sci. U.S.A.">
        <title>Genome analysis of the smallest free-living eukaryote Ostreococcus tauri unveils many unique features.</title>
        <authorList>
            <person name="Derelle E."/>
            <person name="Ferraz C."/>
            <person name="Rombauts S."/>
            <person name="Rouze P."/>
            <person name="Worden A.Z."/>
            <person name="Robbens S."/>
            <person name="Partensky F."/>
            <person name="Degroeve S."/>
            <person name="Echeynie S."/>
            <person name="Cooke R."/>
            <person name="Saeys Y."/>
            <person name="Wuyts J."/>
            <person name="Jabbari K."/>
            <person name="Bowler C."/>
            <person name="Panaud O."/>
            <person name="Piegu B."/>
            <person name="Ball S.G."/>
            <person name="Ral J.-P."/>
            <person name="Bouget F.-Y."/>
            <person name="Piganeau G."/>
            <person name="De Baets B."/>
            <person name="Picard A."/>
            <person name="Delseny M."/>
            <person name="Demaille J."/>
            <person name="Van de Peer Y."/>
            <person name="Moreau H."/>
        </authorList>
    </citation>
    <scope>NUCLEOTIDE SEQUENCE [LARGE SCALE GENOMIC DNA]</scope>
    <source>
        <strain evidence="3">OTTH 0595 / CCAP 157/2 / RCC745</strain>
    </source>
</reference>
<dbReference type="CDD" id="cd09917">
    <property type="entry name" value="F-box_SF"/>
    <property type="match status" value="1"/>
</dbReference>